<evidence type="ECO:0000313" key="2">
    <source>
        <dbReference type="EMBL" id="EKC63669.1"/>
    </source>
</evidence>
<protein>
    <recommendedName>
        <fullName evidence="1">YqbQ/XkdQ domain-containing protein</fullName>
    </recommendedName>
</protein>
<evidence type="ECO:0000259" key="1">
    <source>
        <dbReference type="Pfam" id="PF24032"/>
    </source>
</evidence>
<feature type="non-terminal residue" evidence="2">
    <location>
        <position position="191"/>
    </location>
</feature>
<dbReference type="InterPro" id="IPR056937">
    <property type="entry name" value="YqbQ/XkdQ"/>
</dbReference>
<feature type="non-terminal residue" evidence="2">
    <location>
        <position position="1"/>
    </location>
</feature>
<organism evidence="2">
    <name type="scientific">human gut metagenome</name>
    <dbReference type="NCBI Taxonomy" id="408170"/>
    <lineage>
        <taxon>unclassified sequences</taxon>
        <taxon>metagenomes</taxon>
        <taxon>organismal metagenomes</taxon>
    </lineage>
</organism>
<proteinExistence type="predicted"/>
<dbReference type="AlphaFoldDB" id="K1T826"/>
<feature type="domain" description="YqbQ/XkdQ" evidence="1">
    <location>
        <begin position="18"/>
        <end position="178"/>
    </location>
</feature>
<reference evidence="2" key="1">
    <citation type="journal article" date="2013" name="Environ. Microbiol.">
        <title>Microbiota from the distal guts of lean and obese adolescents exhibit partial functional redundancy besides clear differences in community structure.</title>
        <authorList>
            <person name="Ferrer M."/>
            <person name="Ruiz A."/>
            <person name="Lanza F."/>
            <person name="Haange S.B."/>
            <person name="Oberbach A."/>
            <person name="Till H."/>
            <person name="Bargiela R."/>
            <person name="Campoy C."/>
            <person name="Segura M.T."/>
            <person name="Richter M."/>
            <person name="von Bergen M."/>
            <person name="Seifert J."/>
            <person name="Suarez A."/>
        </authorList>
    </citation>
    <scope>NUCLEOTIDE SEQUENCE</scope>
</reference>
<accession>K1T826</accession>
<gene>
    <name evidence="2" type="ORF">OBE_07343</name>
</gene>
<sequence>VTMLNDRTRNANFKLLPEEGWHCILYDEKEIFQGIITKISESRGNSMTVTAYDLGIYLSNNKDTFVYEGYTLSEIFIDVCSRYGVPYDSVCSSSACIESIVKKNSTAYDVLTTAMEEEYKATGIKHSIVASKGKLSLIERKEHLIEWMIESGRNISAYTYTRSIEKIKTRVKLYSKDNVAVAEEANTALEA</sequence>
<comment type="caution">
    <text evidence="2">The sequence shown here is derived from an EMBL/GenBank/DDBJ whole genome shotgun (WGS) entry which is preliminary data.</text>
</comment>
<dbReference type="SUPFAM" id="SSF69279">
    <property type="entry name" value="Phage tail proteins"/>
    <property type="match status" value="1"/>
</dbReference>
<dbReference type="Pfam" id="PF24032">
    <property type="entry name" value="YQBQ"/>
    <property type="match status" value="1"/>
</dbReference>
<dbReference type="EMBL" id="AJWZ01005045">
    <property type="protein sequence ID" value="EKC63669.1"/>
    <property type="molecule type" value="Genomic_DNA"/>
</dbReference>
<name>K1T826_9ZZZZ</name>